<evidence type="ECO:0000256" key="2">
    <source>
        <dbReference type="ARBA" id="ARBA00022692"/>
    </source>
</evidence>
<comment type="subcellular location">
    <subcellularLocation>
        <location evidence="1">Membrane</location>
        <topology evidence="1">Multi-pass membrane protein</topology>
    </subcellularLocation>
</comment>
<evidence type="ECO:0000259" key="8">
    <source>
        <dbReference type="Pfam" id="PF20684"/>
    </source>
</evidence>
<dbReference type="GO" id="GO:0016020">
    <property type="term" value="C:membrane"/>
    <property type="evidence" value="ECO:0007669"/>
    <property type="project" value="UniProtKB-SubCell"/>
</dbReference>
<feature type="transmembrane region" description="Helical" evidence="7">
    <location>
        <begin position="127"/>
        <end position="153"/>
    </location>
</feature>
<evidence type="ECO:0000313" key="10">
    <source>
        <dbReference type="Proteomes" id="UP000253729"/>
    </source>
</evidence>
<keyword evidence="2 7" id="KW-0812">Transmembrane</keyword>
<feature type="region of interest" description="Disordered" evidence="6">
    <location>
        <begin position="300"/>
        <end position="415"/>
    </location>
</feature>
<dbReference type="PANTHER" id="PTHR33048">
    <property type="entry name" value="PTH11-LIKE INTEGRAL MEMBRANE PROTEIN (AFU_ORTHOLOGUE AFUA_5G11245)"/>
    <property type="match status" value="1"/>
</dbReference>
<evidence type="ECO:0000256" key="7">
    <source>
        <dbReference type="SAM" id="Phobius"/>
    </source>
</evidence>
<evidence type="ECO:0000313" key="9">
    <source>
        <dbReference type="EMBL" id="RDH28847.1"/>
    </source>
</evidence>
<comment type="similarity">
    <text evidence="5">Belongs to the SAT4 family.</text>
</comment>
<evidence type="ECO:0000256" key="5">
    <source>
        <dbReference type="ARBA" id="ARBA00038359"/>
    </source>
</evidence>
<dbReference type="InterPro" id="IPR052337">
    <property type="entry name" value="SAT4-like"/>
</dbReference>
<keyword evidence="4 7" id="KW-0472">Membrane</keyword>
<evidence type="ECO:0000256" key="3">
    <source>
        <dbReference type="ARBA" id="ARBA00022989"/>
    </source>
</evidence>
<accession>A0A3F3PPI6</accession>
<feature type="transmembrane region" description="Helical" evidence="7">
    <location>
        <begin position="229"/>
        <end position="250"/>
    </location>
</feature>
<dbReference type="InterPro" id="IPR049326">
    <property type="entry name" value="Rhodopsin_dom_fungi"/>
</dbReference>
<keyword evidence="3 7" id="KW-1133">Transmembrane helix</keyword>
<name>A0A3F3PPI6_9EURO</name>
<dbReference type="RefSeq" id="XP_026621869.1">
    <property type="nucleotide sequence ID" value="XM_026772320.1"/>
</dbReference>
<proteinExistence type="inferred from homology"/>
<protein>
    <recommendedName>
        <fullName evidence="8">Rhodopsin domain-containing protein</fullName>
    </recommendedName>
</protein>
<evidence type="ECO:0000256" key="6">
    <source>
        <dbReference type="SAM" id="MobiDB-lite"/>
    </source>
</evidence>
<feature type="transmembrane region" description="Helical" evidence="7">
    <location>
        <begin position="165"/>
        <end position="186"/>
    </location>
</feature>
<dbReference type="Pfam" id="PF20684">
    <property type="entry name" value="Fung_rhodopsin"/>
    <property type="match status" value="1"/>
</dbReference>
<feature type="transmembrane region" description="Helical" evidence="7">
    <location>
        <begin position="270"/>
        <end position="294"/>
    </location>
</feature>
<sequence>MGWVHNLAHPDAHNHVARVIAICLTFSISAVIALVLRLYIRLHSKRALWLDDYSAACSAVLGAAYAGIAVAQTRYGLGLDAAAFPDANVVMFSKIQYAGGPTYILAILCFKVSLLTSYLRVGGFVAAYRWSIIGVVIAVVCNQVIFTFLLTLACNPVAKQWDASLPGTCIDTVASYYALAGIFTPYQPIKIMIHNQKIGTSLGFDLVIIALPLPVLWSLQLRQAQKIALMALFALGFFITIIQIIRIFTIKHLKTYTDSQPIVLWSQVEISLGVIIACVPTYGPYFHAFASTLTSSYNTRRQRRQHASQSQTMDPSRSYALSGARRTQRNQSRMLPSETDDQAEFLELGEASAGRNRPWDNSVAVTTTIGHGDGDSSSGGRSSLGSGRGRGSGEGKDGEGPLQIQRVVEVEVRVD</sequence>
<organism evidence="9 10">
    <name type="scientific">Aspergillus welwitschiae</name>
    <dbReference type="NCBI Taxonomy" id="1341132"/>
    <lineage>
        <taxon>Eukaryota</taxon>
        <taxon>Fungi</taxon>
        <taxon>Dikarya</taxon>
        <taxon>Ascomycota</taxon>
        <taxon>Pezizomycotina</taxon>
        <taxon>Eurotiomycetes</taxon>
        <taxon>Eurotiomycetidae</taxon>
        <taxon>Eurotiales</taxon>
        <taxon>Aspergillaceae</taxon>
        <taxon>Aspergillus</taxon>
        <taxon>Aspergillus subgen. Circumdati</taxon>
    </lineage>
</organism>
<dbReference type="AlphaFoldDB" id="A0A3F3PPI6"/>
<dbReference type="GeneID" id="38140676"/>
<evidence type="ECO:0000256" key="4">
    <source>
        <dbReference type="ARBA" id="ARBA00023136"/>
    </source>
</evidence>
<dbReference type="PANTHER" id="PTHR33048:SF64">
    <property type="entry name" value="INTEGRAL MEMBRANE PROTEIN"/>
    <property type="match status" value="1"/>
</dbReference>
<dbReference type="Proteomes" id="UP000253729">
    <property type="component" value="Unassembled WGS sequence"/>
</dbReference>
<feature type="transmembrane region" description="Helical" evidence="7">
    <location>
        <begin position="16"/>
        <end position="40"/>
    </location>
</feature>
<keyword evidence="10" id="KW-1185">Reference proteome</keyword>
<reference evidence="9 10" key="1">
    <citation type="submission" date="2018-07" db="EMBL/GenBank/DDBJ databases">
        <title>The genomes of Aspergillus section Nigri reveals drivers in fungal speciation.</title>
        <authorList>
            <consortium name="DOE Joint Genome Institute"/>
            <person name="Vesth T.C."/>
            <person name="Nybo J."/>
            <person name="Theobald S."/>
            <person name="Brandl J."/>
            <person name="Frisvad J.C."/>
            <person name="Nielsen K.F."/>
            <person name="Lyhne E.K."/>
            <person name="Kogle M.E."/>
            <person name="Kuo A."/>
            <person name="Riley R."/>
            <person name="Clum A."/>
            <person name="Nolan M."/>
            <person name="Lipzen A."/>
            <person name="Salamov A."/>
            <person name="Henrissat B."/>
            <person name="Wiebenga A."/>
            <person name="De vries R.P."/>
            <person name="Grigoriev I.V."/>
            <person name="Mortensen U.H."/>
            <person name="Andersen M.R."/>
            <person name="Baker S.E."/>
        </authorList>
    </citation>
    <scope>NUCLEOTIDE SEQUENCE [LARGE SCALE GENOMIC DNA]</scope>
    <source>
        <strain evidence="9 10">CBS 139.54b</strain>
    </source>
</reference>
<feature type="compositionally biased region" description="Low complexity" evidence="6">
    <location>
        <begin position="375"/>
        <end position="385"/>
    </location>
</feature>
<gene>
    <name evidence="9" type="ORF">BDQ94DRAFT_174317</name>
</gene>
<dbReference type="EMBL" id="KZ852072">
    <property type="protein sequence ID" value="RDH28847.1"/>
    <property type="molecule type" value="Genomic_DNA"/>
</dbReference>
<feature type="transmembrane region" description="Helical" evidence="7">
    <location>
        <begin position="103"/>
        <end position="121"/>
    </location>
</feature>
<feature type="domain" description="Rhodopsin" evidence="8">
    <location>
        <begin position="36"/>
        <end position="286"/>
    </location>
</feature>
<feature type="transmembrane region" description="Helical" evidence="7">
    <location>
        <begin position="198"/>
        <end position="217"/>
    </location>
</feature>
<evidence type="ECO:0000256" key="1">
    <source>
        <dbReference type="ARBA" id="ARBA00004141"/>
    </source>
</evidence>